<accession>A0A5E7WFE9</accession>
<dbReference type="PANTHER" id="PTHR30576">
    <property type="entry name" value="COLANIC BIOSYNTHESIS UDP-GLUCOSE LIPID CARRIER TRANSFERASE"/>
    <property type="match status" value="1"/>
</dbReference>
<dbReference type="Pfam" id="PF02397">
    <property type="entry name" value="Bac_transf"/>
    <property type="match status" value="1"/>
</dbReference>
<evidence type="ECO:0000256" key="6">
    <source>
        <dbReference type="ARBA" id="ARBA00023136"/>
    </source>
</evidence>
<dbReference type="InterPro" id="IPR017475">
    <property type="entry name" value="EPS_sugar_tfrase"/>
</dbReference>
<dbReference type="InterPro" id="IPR003362">
    <property type="entry name" value="Bact_transf"/>
</dbReference>
<feature type="domain" description="Bacterial sugar transferase" evidence="8">
    <location>
        <begin position="284"/>
        <end position="467"/>
    </location>
</feature>
<proteinExistence type="inferred from homology"/>
<comment type="subcellular location">
    <subcellularLocation>
        <location evidence="1">Membrane</location>
        <topology evidence="1">Multi-pass membrane protein</topology>
    </subcellularLocation>
</comment>
<evidence type="ECO:0000256" key="2">
    <source>
        <dbReference type="ARBA" id="ARBA00006464"/>
    </source>
</evidence>
<name>A0A5E7WFE9_PSEFL</name>
<dbReference type="Pfam" id="PF13727">
    <property type="entry name" value="CoA_binding_3"/>
    <property type="match status" value="1"/>
</dbReference>
<evidence type="ECO:0000256" key="7">
    <source>
        <dbReference type="SAM" id="Phobius"/>
    </source>
</evidence>
<feature type="transmembrane region" description="Helical" evidence="7">
    <location>
        <begin position="85"/>
        <end position="102"/>
    </location>
</feature>
<evidence type="ECO:0000259" key="8">
    <source>
        <dbReference type="Pfam" id="PF02397"/>
    </source>
</evidence>
<dbReference type="NCBIfam" id="TIGR03025">
    <property type="entry name" value="EPS_sugtrans"/>
    <property type="match status" value="1"/>
</dbReference>
<evidence type="ECO:0000256" key="3">
    <source>
        <dbReference type="ARBA" id="ARBA00022679"/>
    </source>
</evidence>
<dbReference type="GO" id="GO:0089702">
    <property type="term" value="F:undecaprenyl-phosphate glucose phosphotransferase activity"/>
    <property type="evidence" value="ECO:0007669"/>
    <property type="project" value="UniProtKB-EC"/>
</dbReference>
<feature type="transmembrane region" description="Helical" evidence="7">
    <location>
        <begin position="45"/>
        <end position="65"/>
    </location>
</feature>
<dbReference type="EC" id="2.7.8.31" evidence="9"/>
<dbReference type="EMBL" id="CABVJH010000006">
    <property type="protein sequence ID" value="VVQ33536.1"/>
    <property type="molecule type" value="Genomic_DNA"/>
</dbReference>
<keyword evidence="4 7" id="KW-0812">Transmembrane</keyword>
<dbReference type="InterPro" id="IPR017473">
    <property type="entry name" value="Undecaprenyl-P_gluc_Ptfrase"/>
</dbReference>
<feature type="transmembrane region" description="Helical" evidence="7">
    <location>
        <begin position="20"/>
        <end position="39"/>
    </location>
</feature>
<keyword evidence="5 7" id="KW-1133">Transmembrane helix</keyword>
<dbReference type="GO" id="GO:0016020">
    <property type="term" value="C:membrane"/>
    <property type="evidence" value="ECO:0007669"/>
    <property type="project" value="UniProtKB-SubCell"/>
</dbReference>
<protein>
    <submittedName>
        <fullName evidence="9">UDP-glucose:undecaprenyl-phosphate glucose-1-phosphate transferase</fullName>
        <ecNumber evidence="9">2.7.8.31</ecNumber>
    </submittedName>
</protein>
<keyword evidence="6 7" id="KW-0472">Membrane</keyword>
<dbReference type="Proteomes" id="UP000325645">
    <property type="component" value="Unassembled WGS sequence"/>
</dbReference>
<comment type="similarity">
    <text evidence="2">Belongs to the bacterial sugar transferase family.</text>
</comment>
<gene>
    <name evidence="9" type="primary">wcaJ</name>
    <name evidence="9" type="ORF">PS943_03356</name>
</gene>
<dbReference type="Gene3D" id="3.40.50.720">
    <property type="entry name" value="NAD(P)-binding Rossmann-like Domain"/>
    <property type="match status" value="1"/>
</dbReference>
<feature type="transmembrane region" description="Helical" evidence="7">
    <location>
        <begin position="290"/>
        <end position="310"/>
    </location>
</feature>
<sequence length="474" mass="53512">MIFEPNSTRSVLQRRSSTSIVIQAGLDCVAVTGVAWFLINYHIGFITQSYVILLLLLLGALAVVYDHYAIYRSNVGFTVKAFKLLKAWTATFGFLVAMAFLTKQSEQYSRLLVGQLFVIGYFAQLLLHLATREMQKKFLAHSTQLENSLIIGSGELASYLHKKISNNPWLGERIVGCVLIGADDDRGKESLEGSQRLSILGDISDLDELVVKHAIRTVYFVTPLGGSEVIQDVYLRLFDKHISVNWVPDIFSLRLINHSVREIAGIPVLTLSETPLMGMRLFLKNLEDKVLAFLILVLATPLLVAIAIAIKLDSPGPIFFRQQRMGWSGEAFRIWKFRSMVVHQPEDGVVKQAQKNDPRMTRVGAFIRRTSLDELPQLFNVLMGEMSLVGPRPHAIQHDVQYSPDVSGYFARHNIKPGITGLAQVRGYRGETRDIDQMIRRVDSDIEYINNWSLWLDFVILVRTVFAFSGKHAY</sequence>
<dbReference type="NCBIfam" id="TIGR03023">
    <property type="entry name" value="WcaJ_sugtrans"/>
    <property type="match status" value="1"/>
</dbReference>
<evidence type="ECO:0000256" key="5">
    <source>
        <dbReference type="ARBA" id="ARBA00022989"/>
    </source>
</evidence>
<dbReference type="AlphaFoldDB" id="A0A5E7WFE9"/>
<evidence type="ECO:0000313" key="10">
    <source>
        <dbReference type="Proteomes" id="UP000325645"/>
    </source>
</evidence>
<evidence type="ECO:0000256" key="4">
    <source>
        <dbReference type="ARBA" id="ARBA00022692"/>
    </source>
</evidence>
<dbReference type="RefSeq" id="WP_150657278.1">
    <property type="nucleotide sequence ID" value="NZ_CABVJH010000006.1"/>
</dbReference>
<organism evidence="9 10">
    <name type="scientific">Pseudomonas fluorescens</name>
    <dbReference type="NCBI Taxonomy" id="294"/>
    <lineage>
        <taxon>Bacteria</taxon>
        <taxon>Pseudomonadati</taxon>
        <taxon>Pseudomonadota</taxon>
        <taxon>Gammaproteobacteria</taxon>
        <taxon>Pseudomonadales</taxon>
        <taxon>Pseudomonadaceae</taxon>
        <taxon>Pseudomonas</taxon>
    </lineage>
</organism>
<reference evidence="9 10" key="1">
    <citation type="submission" date="2019-09" db="EMBL/GenBank/DDBJ databases">
        <authorList>
            <person name="Chandra G."/>
            <person name="Truman W A."/>
        </authorList>
    </citation>
    <scope>NUCLEOTIDE SEQUENCE [LARGE SCALE GENOMIC DNA]</scope>
    <source>
        <strain evidence="9">PS943</strain>
    </source>
</reference>
<feature type="transmembrane region" description="Helical" evidence="7">
    <location>
        <begin position="108"/>
        <end position="127"/>
    </location>
</feature>
<evidence type="ECO:0000313" key="9">
    <source>
        <dbReference type="EMBL" id="VVQ33536.1"/>
    </source>
</evidence>
<dbReference type="PANTHER" id="PTHR30576:SF0">
    <property type="entry name" value="UNDECAPRENYL-PHOSPHATE N-ACETYLGALACTOSAMINYL 1-PHOSPHATE TRANSFERASE-RELATED"/>
    <property type="match status" value="1"/>
</dbReference>
<keyword evidence="3 9" id="KW-0808">Transferase</keyword>
<evidence type="ECO:0000256" key="1">
    <source>
        <dbReference type="ARBA" id="ARBA00004141"/>
    </source>
</evidence>